<dbReference type="InterPro" id="IPR039475">
    <property type="entry name" value="ILEI_FAM3C"/>
</dbReference>
<keyword evidence="5 7" id="KW-0430">Lectin</keyword>
<feature type="domain" description="ILEI/PANDER" evidence="9">
    <location>
        <begin position="105"/>
        <end position="192"/>
    </location>
</feature>
<dbReference type="CDD" id="cd13940">
    <property type="entry name" value="ILEI_FAM3C"/>
    <property type="match status" value="1"/>
</dbReference>
<dbReference type="KEGG" id="sfm:108931477"/>
<keyword evidence="4" id="KW-0732">Signal</keyword>
<keyword evidence="8" id="KW-1133">Transmembrane helix</keyword>
<feature type="transmembrane region" description="Helical" evidence="8">
    <location>
        <begin position="6"/>
        <end position="23"/>
    </location>
</feature>
<dbReference type="Proteomes" id="UP000694397">
    <property type="component" value="Chromosome 2"/>
</dbReference>
<comment type="similarity">
    <text evidence="2">Belongs to the FAM3 family.</text>
</comment>
<keyword evidence="6" id="KW-1015">Disulfide bond</keyword>
<dbReference type="GO" id="GO:0030246">
    <property type="term" value="F:carbohydrate binding"/>
    <property type="evidence" value="ECO:0007669"/>
    <property type="project" value="UniProtKB-UniRule"/>
</dbReference>
<reference evidence="10" key="3">
    <citation type="submission" date="2025-09" db="UniProtKB">
        <authorList>
            <consortium name="Ensembl"/>
        </authorList>
    </citation>
    <scope>IDENTIFICATION</scope>
</reference>
<evidence type="ECO:0000313" key="10">
    <source>
        <dbReference type="Ensembl" id="ENSSFOP00015048030.1"/>
    </source>
</evidence>
<gene>
    <name evidence="10" type="primary">LOC108931477</name>
</gene>
<accession>A0A8C9VF69</accession>
<dbReference type="OrthoDB" id="440755at2759"/>
<reference evidence="10 11" key="1">
    <citation type="submission" date="2019-04" db="EMBL/GenBank/DDBJ databases">
        <authorList>
            <consortium name="Wellcome Sanger Institute Data Sharing"/>
        </authorList>
    </citation>
    <scope>NUCLEOTIDE SEQUENCE [LARGE SCALE GENOMIC DNA]</scope>
</reference>
<reference evidence="10" key="2">
    <citation type="submission" date="2025-08" db="UniProtKB">
        <authorList>
            <consortium name="Ensembl"/>
        </authorList>
    </citation>
    <scope>IDENTIFICATION</scope>
</reference>
<dbReference type="AlphaFoldDB" id="A0A8C9VF69"/>
<evidence type="ECO:0000313" key="11">
    <source>
        <dbReference type="Proteomes" id="UP000694397"/>
    </source>
</evidence>
<dbReference type="InterPro" id="IPR039220">
    <property type="entry name" value="FAM3"/>
</dbReference>
<dbReference type="Pfam" id="PF15711">
    <property type="entry name" value="ILEI"/>
    <property type="match status" value="1"/>
</dbReference>
<evidence type="ECO:0000256" key="3">
    <source>
        <dbReference type="ARBA" id="ARBA00022525"/>
    </source>
</evidence>
<evidence type="ECO:0000256" key="4">
    <source>
        <dbReference type="ARBA" id="ARBA00022729"/>
    </source>
</evidence>
<evidence type="ECO:0000256" key="1">
    <source>
        <dbReference type="ARBA" id="ARBA00004613"/>
    </source>
</evidence>
<evidence type="ECO:0000259" key="9">
    <source>
        <dbReference type="Pfam" id="PF15711"/>
    </source>
</evidence>
<organism evidence="10 11">
    <name type="scientific">Scleropages formosus</name>
    <name type="common">Asian bonytongue</name>
    <name type="synonym">Osteoglossum formosum</name>
    <dbReference type="NCBI Taxonomy" id="113540"/>
    <lineage>
        <taxon>Eukaryota</taxon>
        <taxon>Metazoa</taxon>
        <taxon>Chordata</taxon>
        <taxon>Craniata</taxon>
        <taxon>Vertebrata</taxon>
        <taxon>Euteleostomi</taxon>
        <taxon>Actinopterygii</taxon>
        <taxon>Neopterygii</taxon>
        <taxon>Teleostei</taxon>
        <taxon>Osteoglossocephala</taxon>
        <taxon>Osteoglossomorpha</taxon>
        <taxon>Osteoglossiformes</taxon>
        <taxon>Osteoglossidae</taxon>
        <taxon>Scleropages</taxon>
    </lineage>
</organism>
<dbReference type="PANTHER" id="PTHR14592">
    <property type="entry name" value="UNCHARACTERIZED FAM3"/>
    <property type="match status" value="1"/>
</dbReference>
<evidence type="ECO:0000256" key="8">
    <source>
        <dbReference type="SAM" id="Phobius"/>
    </source>
</evidence>
<comment type="subcellular location">
    <subcellularLocation>
        <location evidence="1">Secreted</location>
    </subcellularLocation>
</comment>
<dbReference type="GO" id="GO:0005576">
    <property type="term" value="C:extracellular region"/>
    <property type="evidence" value="ECO:0007669"/>
    <property type="project" value="UniProtKB-SubCell"/>
</dbReference>
<sequence length="230" mass="25660">MRVQGILRFTVWVFAFILAVFFLHKALEIHMDFFKNVKVVKAALKEDSETSEVIKPSTYVCGRTKPCPERHFAFKMTSGAANAVGPKICLENTILMSEGKRNTGRGMNIALVDGHSGNLTRTAIFDIYSGDVKELTAFLKTITYGTIVMIASFDDAASKLNDEVKKMIGELGSTNITTIEFRDSWVFVGGKGIRSKSPFEKIKKKKIDGDMYDGWPELVEMDGCIPQRNL</sequence>
<dbReference type="InterPro" id="IPR039477">
    <property type="entry name" value="ILEI/PANDER_dom"/>
</dbReference>
<protein>
    <submittedName>
        <fullName evidence="10">Protein FAM3C-like</fullName>
    </submittedName>
</protein>
<keyword evidence="11" id="KW-1185">Reference proteome</keyword>
<proteinExistence type="inferred from homology"/>
<evidence type="ECO:0000256" key="6">
    <source>
        <dbReference type="ARBA" id="ARBA00023157"/>
    </source>
</evidence>
<dbReference type="GeneID" id="108931477"/>
<dbReference type="Ensembl" id="ENSSFOT00015073057.1">
    <property type="protein sequence ID" value="ENSSFOP00015048030.1"/>
    <property type="gene ID" value="ENSSFOG00015027481.1"/>
</dbReference>
<keyword evidence="3" id="KW-0964">Secreted</keyword>
<evidence type="ECO:0000256" key="5">
    <source>
        <dbReference type="ARBA" id="ARBA00022734"/>
    </source>
</evidence>
<evidence type="ECO:0000256" key="2">
    <source>
        <dbReference type="ARBA" id="ARBA00010905"/>
    </source>
</evidence>
<dbReference type="RefSeq" id="XP_018602754.1">
    <property type="nucleotide sequence ID" value="XM_018747238.1"/>
</dbReference>
<keyword evidence="8" id="KW-0812">Transmembrane</keyword>
<dbReference type="GeneTree" id="ENSGT00950000183004"/>
<evidence type="ECO:0000256" key="7">
    <source>
        <dbReference type="PROSITE-ProRule" id="PRU01375"/>
    </source>
</evidence>
<name>A0A8C9VF69_SCLFO</name>
<dbReference type="PROSITE" id="PS52031">
    <property type="entry name" value="GG_LECTIN"/>
    <property type="match status" value="1"/>
</dbReference>
<keyword evidence="8" id="KW-0472">Membrane</keyword>